<proteinExistence type="predicted"/>
<protein>
    <recommendedName>
        <fullName evidence="4">Metal-dependent hydrolase</fullName>
    </recommendedName>
</protein>
<sequence>MANFNTHLNYAAIASSLAATALLSAGNIQPITALWLTFLGTIGGLLPDIDSDNSTSMRTLFSLFACVCSFVLICHLYAQVTMLELVLAAVAFYIFIRHSAKSFFEKLTIHRGCCHSLAFIALLSMCIVCMTHYMGYSNATSWLSGLFVAFGGVLHLALDECYSVDLANRKLKSSFGTAMKVISFKNPFISTAQLIAVVALFIIAPPFSSTIDLLSDWHRFQFRPEWLNLQVTSSWLKDILSSTAGIFRGEVPS</sequence>
<dbReference type="AlphaFoldDB" id="A0A2T3J9C7"/>
<feature type="transmembrane region" description="Helical" evidence="1">
    <location>
        <begin position="7"/>
        <end position="25"/>
    </location>
</feature>
<evidence type="ECO:0008006" key="4">
    <source>
        <dbReference type="Google" id="ProtNLM"/>
    </source>
</evidence>
<feature type="transmembrane region" description="Helical" evidence="1">
    <location>
        <begin position="59"/>
        <end position="79"/>
    </location>
</feature>
<organism evidence="2 3">
    <name type="scientific">Photobacterium frigidiphilum</name>
    <dbReference type="NCBI Taxonomy" id="264736"/>
    <lineage>
        <taxon>Bacteria</taxon>
        <taxon>Pseudomonadati</taxon>
        <taxon>Pseudomonadota</taxon>
        <taxon>Gammaproteobacteria</taxon>
        <taxon>Vibrionales</taxon>
        <taxon>Vibrionaceae</taxon>
        <taxon>Photobacterium</taxon>
    </lineage>
</organism>
<keyword evidence="1" id="KW-0472">Membrane</keyword>
<feature type="transmembrane region" description="Helical" evidence="1">
    <location>
        <begin position="85"/>
        <end position="104"/>
    </location>
</feature>
<dbReference type="OrthoDB" id="5295350at2"/>
<dbReference type="RefSeq" id="WP_107244820.1">
    <property type="nucleotide sequence ID" value="NZ_JBALVU010000122.1"/>
</dbReference>
<keyword evidence="1" id="KW-1133">Transmembrane helix</keyword>
<evidence type="ECO:0000313" key="3">
    <source>
        <dbReference type="Proteomes" id="UP000240987"/>
    </source>
</evidence>
<evidence type="ECO:0000313" key="2">
    <source>
        <dbReference type="EMBL" id="PSU45411.1"/>
    </source>
</evidence>
<keyword evidence="3" id="KW-1185">Reference proteome</keyword>
<feature type="transmembrane region" description="Helical" evidence="1">
    <location>
        <begin position="116"/>
        <end position="136"/>
    </location>
</feature>
<evidence type="ECO:0000256" key="1">
    <source>
        <dbReference type="SAM" id="Phobius"/>
    </source>
</evidence>
<dbReference type="Proteomes" id="UP000240987">
    <property type="component" value="Unassembled WGS sequence"/>
</dbReference>
<comment type="caution">
    <text evidence="2">The sequence shown here is derived from an EMBL/GenBank/DDBJ whole genome shotgun (WGS) entry which is preliminary data.</text>
</comment>
<feature type="transmembrane region" description="Helical" evidence="1">
    <location>
        <begin position="142"/>
        <end position="167"/>
    </location>
</feature>
<feature type="transmembrane region" description="Helical" evidence="1">
    <location>
        <begin position="188"/>
        <end position="207"/>
    </location>
</feature>
<name>A0A2T3J9C7_9GAMM</name>
<accession>A0A2T3J9C7</accession>
<keyword evidence="1" id="KW-0812">Transmembrane</keyword>
<dbReference type="EMBL" id="PYMJ01000031">
    <property type="protein sequence ID" value="PSU45411.1"/>
    <property type="molecule type" value="Genomic_DNA"/>
</dbReference>
<dbReference type="Pfam" id="PF04307">
    <property type="entry name" value="YdjM"/>
    <property type="match status" value="1"/>
</dbReference>
<gene>
    <name evidence="2" type="ORF">C9J12_22890</name>
</gene>
<reference evidence="2 3" key="1">
    <citation type="submission" date="2018-01" db="EMBL/GenBank/DDBJ databases">
        <title>Whole genome sequencing of Histamine producing bacteria.</title>
        <authorList>
            <person name="Butler K."/>
        </authorList>
    </citation>
    <scope>NUCLEOTIDE SEQUENCE [LARGE SCALE GENOMIC DNA]</scope>
    <source>
        <strain evidence="2 3">JCM 12947</strain>
    </source>
</reference>
<dbReference type="InterPro" id="IPR007404">
    <property type="entry name" value="YdjM-like"/>
</dbReference>